<evidence type="ECO:0000259" key="14">
    <source>
        <dbReference type="PROSITE" id="PS50839"/>
    </source>
</evidence>
<dbReference type="CDD" id="cd00130">
    <property type="entry name" value="PAS"/>
    <property type="match status" value="2"/>
</dbReference>
<keyword evidence="4" id="KW-0597">Phosphoprotein</keyword>
<dbReference type="InterPro" id="IPR003594">
    <property type="entry name" value="HATPase_dom"/>
</dbReference>
<dbReference type="EMBL" id="QMDV01000001">
    <property type="protein sequence ID" value="RAU84533.1"/>
    <property type="molecule type" value="Genomic_DNA"/>
</dbReference>
<keyword evidence="5" id="KW-0808">Transferase</keyword>
<dbReference type="Pfam" id="PF00989">
    <property type="entry name" value="PAS"/>
    <property type="match status" value="1"/>
</dbReference>
<feature type="domain" description="PAC" evidence="13">
    <location>
        <begin position="545"/>
        <end position="597"/>
    </location>
</feature>
<dbReference type="PROSITE" id="PS50839">
    <property type="entry name" value="CHASE"/>
    <property type="match status" value="1"/>
</dbReference>
<dbReference type="SMART" id="SM00388">
    <property type="entry name" value="HisKA"/>
    <property type="match status" value="1"/>
</dbReference>
<dbReference type="PROSITE" id="PS50113">
    <property type="entry name" value="PAC"/>
    <property type="match status" value="2"/>
</dbReference>
<dbReference type="Proteomes" id="UP000251692">
    <property type="component" value="Unassembled WGS sequence"/>
</dbReference>
<name>A0A364RJS5_9BACT</name>
<dbReference type="PROSITE" id="PS50112">
    <property type="entry name" value="PAS"/>
    <property type="match status" value="2"/>
</dbReference>
<keyword evidence="8 10" id="KW-1133">Transmembrane helix</keyword>
<dbReference type="GO" id="GO:0016020">
    <property type="term" value="C:membrane"/>
    <property type="evidence" value="ECO:0007669"/>
    <property type="project" value="UniProtKB-SubCell"/>
</dbReference>
<dbReference type="SUPFAM" id="SSF47384">
    <property type="entry name" value="Homodimeric domain of signal transducing histidine kinase"/>
    <property type="match status" value="1"/>
</dbReference>
<keyword evidence="7 15" id="KW-0418">Kinase</keyword>
<evidence type="ECO:0000313" key="15">
    <source>
        <dbReference type="EMBL" id="RAU84533.1"/>
    </source>
</evidence>
<evidence type="ECO:0000313" key="16">
    <source>
        <dbReference type="Proteomes" id="UP000251692"/>
    </source>
</evidence>
<evidence type="ECO:0000256" key="8">
    <source>
        <dbReference type="ARBA" id="ARBA00022989"/>
    </source>
</evidence>
<dbReference type="Gene3D" id="3.30.450.20">
    <property type="entry name" value="PAS domain"/>
    <property type="match status" value="3"/>
</dbReference>
<reference evidence="15 16" key="2">
    <citation type="submission" date="2018-07" db="EMBL/GenBank/DDBJ databases">
        <title>Pontibacter sp. 2b14 genomic sequence and assembly.</title>
        <authorList>
            <person name="Du Z.-J."/>
        </authorList>
    </citation>
    <scope>NUCLEOTIDE SEQUENCE [LARGE SCALE GENOMIC DNA]</scope>
    <source>
        <strain evidence="15 16">2b14</strain>
    </source>
</reference>
<evidence type="ECO:0000256" key="1">
    <source>
        <dbReference type="ARBA" id="ARBA00000085"/>
    </source>
</evidence>
<dbReference type="Pfam" id="PF08448">
    <property type="entry name" value="PAS_4"/>
    <property type="match status" value="1"/>
</dbReference>
<dbReference type="PANTHER" id="PTHR43304">
    <property type="entry name" value="PHYTOCHROME-LIKE PROTEIN CPH1"/>
    <property type="match status" value="1"/>
</dbReference>
<dbReference type="InterPro" id="IPR006189">
    <property type="entry name" value="CHASE_dom"/>
</dbReference>
<dbReference type="SMART" id="SM00086">
    <property type="entry name" value="PAC"/>
    <property type="match status" value="2"/>
</dbReference>
<dbReference type="RefSeq" id="WP_112304813.1">
    <property type="nucleotide sequence ID" value="NZ_QMDV01000001.1"/>
</dbReference>
<dbReference type="SUPFAM" id="SSF55874">
    <property type="entry name" value="ATPase domain of HSP90 chaperone/DNA topoisomerase II/histidine kinase"/>
    <property type="match status" value="1"/>
</dbReference>
<evidence type="ECO:0000256" key="3">
    <source>
        <dbReference type="ARBA" id="ARBA00012438"/>
    </source>
</evidence>
<dbReference type="InterPro" id="IPR036890">
    <property type="entry name" value="HATPase_C_sf"/>
</dbReference>
<evidence type="ECO:0000256" key="7">
    <source>
        <dbReference type="ARBA" id="ARBA00022777"/>
    </source>
</evidence>
<evidence type="ECO:0000256" key="6">
    <source>
        <dbReference type="ARBA" id="ARBA00022692"/>
    </source>
</evidence>
<feature type="transmembrane region" description="Helical" evidence="10">
    <location>
        <begin position="12"/>
        <end position="31"/>
    </location>
</feature>
<evidence type="ECO:0000256" key="2">
    <source>
        <dbReference type="ARBA" id="ARBA00004370"/>
    </source>
</evidence>
<dbReference type="SMART" id="SM00387">
    <property type="entry name" value="HATPase_c"/>
    <property type="match status" value="1"/>
</dbReference>
<feature type="domain" description="PAC" evidence="13">
    <location>
        <begin position="420"/>
        <end position="471"/>
    </location>
</feature>
<dbReference type="Gene3D" id="3.30.565.10">
    <property type="entry name" value="Histidine kinase-like ATPase, C-terminal domain"/>
    <property type="match status" value="1"/>
</dbReference>
<keyword evidence="16" id="KW-1185">Reference proteome</keyword>
<comment type="subcellular location">
    <subcellularLocation>
        <location evidence="2">Membrane</location>
    </subcellularLocation>
</comment>
<proteinExistence type="predicted"/>
<dbReference type="InterPro" id="IPR004358">
    <property type="entry name" value="Sig_transdc_His_kin-like_C"/>
</dbReference>
<feature type="domain" description="Histidine kinase" evidence="11">
    <location>
        <begin position="753"/>
        <end position="967"/>
    </location>
</feature>
<dbReference type="EC" id="2.7.13.3" evidence="3"/>
<dbReference type="InterPro" id="IPR000014">
    <property type="entry name" value="PAS"/>
</dbReference>
<dbReference type="PANTHER" id="PTHR43304:SF1">
    <property type="entry name" value="PAC DOMAIN-CONTAINING PROTEIN"/>
    <property type="match status" value="1"/>
</dbReference>
<feature type="domain" description="PAS" evidence="12">
    <location>
        <begin position="340"/>
        <end position="383"/>
    </location>
</feature>
<dbReference type="SUPFAM" id="SSF55785">
    <property type="entry name" value="PYP-like sensor domain (PAS domain)"/>
    <property type="match status" value="3"/>
</dbReference>
<dbReference type="InterPro" id="IPR036097">
    <property type="entry name" value="HisK_dim/P_sf"/>
</dbReference>
<dbReference type="PROSITE" id="PS50109">
    <property type="entry name" value="HIS_KIN"/>
    <property type="match status" value="1"/>
</dbReference>
<dbReference type="Pfam" id="PF02518">
    <property type="entry name" value="HATPase_c"/>
    <property type="match status" value="1"/>
</dbReference>
<dbReference type="InterPro" id="IPR042240">
    <property type="entry name" value="CHASE_sf"/>
</dbReference>
<evidence type="ECO:0000256" key="4">
    <source>
        <dbReference type="ARBA" id="ARBA00022553"/>
    </source>
</evidence>
<sequence length="975" mass="111227">MKFNYLTSFIRDYLIAILSFLLIFLLTIFVYQETSKKAEERSAKLFDVRANQATEAIKSRMYDYIQILVGAKALFVASDTVERKAWREYYKNLNLDENYPGIQGIGYTQSIRPGELRKVKQNLIAEGFPDFVITPRGKRPEYTAIIYLEPFNARNRRAFGYDMFSDPVRQSAMRMARDTKQATMSAKVRLVQETGKNEQTGFLIYLPVYRKNLDPQSITDRQKLIKGYIYSPFRAGDLMRAILGDDFNDLDVEVYDGANITKKGLIYSTTPNLLYGTKSREYTRLNTLTIGNHTWRLYITGKPRFDQSADSELPFFILVGGSIISLLMFFIIWSLSNVRRSNRLKQTITDNATAALFIINSKGYCTFMNPAAEKMTGFTFEEMAEDTLHNKLHYKYPDGRPMPASDCPMYTALTVSGPLHNYETVFFRKDGSALNVSCEVQPILESGREAYAIIEARDITNEKRAQEAIVESEKRFRMMADNAPVMIRITDDRKQVMYGNKQWIDFTGLTLHETKTQGWQQLIHPKDLAGFNEIFSKAVVDKSAFRVEYRMRRRDGKYRWVVGTNTPRLGANNEFLGHISSIIDITEIKKAEQKIKQNAELLQKLFLEVPAVVGLVRVPDFQYVLANPLYRQLYGNRQLVGKTIQEAHSRTEIGKLKQRLEKVYATGEVFVGNEMPVTVEDEAGNEVMSGFFNLVYQPLLDVKGGVEAILIFAVDVTELVKTRKNIAIANDELSEKNIELLRINNDLDSFVYTASHDLKSPIANMEGLVTLLRDILQGKLEEQDGQVLDMVASSINKLKRTIADLAEITKVQKDLQSEVEPLKFSAKLQDVLTDIEPLVQESGATIETDFKVDQILYAPKNLRSIIYNLVSNGIKYRSSGRVPVVKVCTYQEDNFIVMEVSDNGLGIKEDQQHKLFSMFRRLHTHVEGTGIGLYIIKRIIENNGGRIEVISELDKGTTFKVYFKQETQKLKPVAS</sequence>
<dbReference type="InterPro" id="IPR005467">
    <property type="entry name" value="His_kinase_dom"/>
</dbReference>
<dbReference type="InterPro" id="IPR000700">
    <property type="entry name" value="PAS-assoc_C"/>
</dbReference>
<evidence type="ECO:0000256" key="10">
    <source>
        <dbReference type="SAM" id="Phobius"/>
    </source>
</evidence>
<organism evidence="15 16">
    <name type="scientific">Pontibacter arcticus</name>
    <dbReference type="NCBI Taxonomy" id="2080288"/>
    <lineage>
        <taxon>Bacteria</taxon>
        <taxon>Pseudomonadati</taxon>
        <taxon>Bacteroidota</taxon>
        <taxon>Cytophagia</taxon>
        <taxon>Cytophagales</taxon>
        <taxon>Hymenobacteraceae</taxon>
        <taxon>Pontibacter</taxon>
    </lineage>
</organism>
<evidence type="ECO:0000259" key="12">
    <source>
        <dbReference type="PROSITE" id="PS50112"/>
    </source>
</evidence>
<dbReference type="InterPro" id="IPR013767">
    <property type="entry name" value="PAS_fold"/>
</dbReference>
<comment type="caution">
    <text evidence="15">The sequence shown here is derived from an EMBL/GenBank/DDBJ whole genome shotgun (WGS) entry which is preliminary data.</text>
</comment>
<protein>
    <recommendedName>
        <fullName evidence="3">histidine kinase</fullName>
        <ecNumber evidence="3">2.7.13.3</ecNumber>
    </recommendedName>
</protein>
<dbReference type="InterPro" id="IPR052162">
    <property type="entry name" value="Sensor_kinase/Photoreceptor"/>
</dbReference>
<feature type="domain" description="CHASE" evidence="14">
    <location>
        <begin position="139"/>
        <end position="298"/>
    </location>
</feature>
<gene>
    <name evidence="15" type="ORF">DP923_04350</name>
</gene>
<dbReference type="Pfam" id="PF00512">
    <property type="entry name" value="HisKA"/>
    <property type="match status" value="1"/>
</dbReference>
<dbReference type="GO" id="GO:0006355">
    <property type="term" value="P:regulation of DNA-templated transcription"/>
    <property type="evidence" value="ECO:0007669"/>
    <property type="project" value="InterPro"/>
</dbReference>
<dbReference type="InterPro" id="IPR013655">
    <property type="entry name" value="PAS_fold_3"/>
</dbReference>
<dbReference type="SMART" id="SM01079">
    <property type="entry name" value="CHASE"/>
    <property type="match status" value="1"/>
</dbReference>
<keyword evidence="9 10" id="KW-0472">Membrane</keyword>
<dbReference type="Gene3D" id="3.30.450.350">
    <property type="entry name" value="CHASE domain"/>
    <property type="match status" value="1"/>
</dbReference>
<dbReference type="NCBIfam" id="TIGR00229">
    <property type="entry name" value="sensory_box"/>
    <property type="match status" value="3"/>
</dbReference>
<evidence type="ECO:0000256" key="9">
    <source>
        <dbReference type="ARBA" id="ARBA00023136"/>
    </source>
</evidence>
<comment type="catalytic activity">
    <reaction evidence="1">
        <text>ATP + protein L-histidine = ADP + protein N-phospho-L-histidine.</text>
        <dbReference type="EC" id="2.7.13.3"/>
    </reaction>
</comment>
<dbReference type="CDD" id="cd00082">
    <property type="entry name" value="HisKA"/>
    <property type="match status" value="1"/>
</dbReference>
<dbReference type="InterPro" id="IPR001610">
    <property type="entry name" value="PAC"/>
</dbReference>
<dbReference type="SMART" id="SM00091">
    <property type="entry name" value="PAS"/>
    <property type="match status" value="3"/>
</dbReference>
<dbReference type="FunFam" id="3.30.450.20:FF:000099">
    <property type="entry name" value="Sensory box sensor histidine kinase"/>
    <property type="match status" value="1"/>
</dbReference>
<feature type="domain" description="PAS" evidence="12">
    <location>
        <begin position="472"/>
        <end position="542"/>
    </location>
</feature>
<dbReference type="Gene3D" id="1.10.287.130">
    <property type="match status" value="1"/>
</dbReference>
<dbReference type="GO" id="GO:0000155">
    <property type="term" value="F:phosphorelay sensor kinase activity"/>
    <property type="evidence" value="ECO:0007669"/>
    <property type="project" value="InterPro"/>
</dbReference>
<reference evidence="15 16" key="1">
    <citation type="submission" date="2018-06" db="EMBL/GenBank/DDBJ databases">
        <authorList>
            <person name="Liu Z.-W."/>
        </authorList>
    </citation>
    <scope>NUCLEOTIDE SEQUENCE [LARGE SCALE GENOMIC DNA]</scope>
    <source>
        <strain evidence="15 16">2b14</strain>
    </source>
</reference>
<dbReference type="Pfam" id="PF03924">
    <property type="entry name" value="CHASE"/>
    <property type="match status" value="1"/>
</dbReference>
<dbReference type="InterPro" id="IPR035965">
    <property type="entry name" value="PAS-like_dom_sf"/>
</dbReference>
<dbReference type="InterPro" id="IPR013656">
    <property type="entry name" value="PAS_4"/>
</dbReference>
<accession>A0A364RJS5</accession>
<evidence type="ECO:0000259" key="13">
    <source>
        <dbReference type="PROSITE" id="PS50113"/>
    </source>
</evidence>
<dbReference type="OrthoDB" id="9766459at2"/>
<dbReference type="AlphaFoldDB" id="A0A364RJS5"/>
<dbReference type="PRINTS" id="PR00344">
    <property type="entry name" value="BCTRLSENSOR"/>
</dbReference>
<keyword evidence="6 10" id="KW-0812">Transmembrane</keyword>
<evidence type="ECO:0000259" key="11">
    <source>
        <dbReference type="PROSITE" id="PS50109"/>
    </source>
</evidence>
<feature type="transmembrane region" description="Helical" evidence="10">
    <location>
        <begin position="313"/>
        <end position="335"/>
    </location>
</feature>
<evidence type="ECO:0000256" key="5">
    <source>
        <dbReference type="ARBA" id="ARBA00022679"/>
    </source>
</evidence>
<dbReference type="Pfam" id="PF08447">
    <property type="entry name" value="PAS_3"/>
    <property type="match status" value="1"/>
</dbReference>
<dbReference type="InterPro" id="IPR003661">
    <property type="entry name" value="HisK_dim/P_dom"/>
</dbReference>